<name>A0A0R3R0J9_9BILA</name>
<accession>A0A0R3R0J9</accession>
<sequence length="121" mass="14153">MVRKRFMSKGNATFVDGLDKTILKQCAKAHPLFRRTAILSSVLNDVLDQERDFLQPCSRKMKKKERHRRAKPIDRTNISAEDLEYQRLLNEVCIKLSTFGIILLQFFVETYDEDSGRHGHE</sequence>
<reference evidence="1 2" key="2">
    <citation type="submission" date="2018-11" db="EMBL/GenBank/DDBJ databases">
        <authorList>
            <consortium name="Pathogen Informatics"/>
        </authorList>
    </citation>
    <scope>NUCLEOTIDE SEQUENCE [LARGE SCALE GENOMIC DNA]</scope>
</reference>
<gene>
    <name evidence="1" type="ORF">BTMF_LOCUS11532</name>
</gene>
<proteinExistence type="predicted"/>
<dbReference type="STRING" id="42155.A0A0R3R0J9"/>
<evidence type="ECO:0000313" key="1">
    <source>
        <dbReference type="EMBL" id="VDO39383.1"/>
    </source>
</evidence>
<keyword evidence="2" id="KW-1185">Reference proteome</keyword>
<dbReference type="AlphaFoldDB" id="A0A0R3R0J9"/>
<protein>
    <submittedName>
        <fullName evidence="3">40S ribosomal protein S15</fullName>
    </submittedName>
</protein>
<dbReference type="EMBL" id="UZAG01018391">
    <property type="protein sequence ID" value="VDO39383.1"/>
    <property type="molecule type" value="Genomic_DNA"/>
</dbReference>
<evidence type="ECO:0000313" key="3">
    <source>
        <dbReference type="WBParaSite" id="BTMF_0001353601-mRNA-1"/>
    </source>
</evidence>
<organism evidence="3">
    <name type="scientific">Brugia timori</name>
    <dbReference type="NCBI Taxonomy" id="42155"/>
    <lineage>
        <taxon>Eukaryota</taxon>
        <taxon>Metazoa</taxon>
        <taxon>Ecdysozoa</taxon>
        <taxon>Nematoda</taxon>
        <taxon>Chromadorea</taxon>
        <taxon>Rhabditida</taxon>
        <taxon>Spirurina</taxon>
        <taxon>Spiruromorpha</taxon>
        <taxon>Filarioidea</taxon>
        <taxon>Onchocercidae</taxon>
        <taxon>Brugia</taxon>
    </lineage>
</organism>
<dbReference type="Proteomes" id="UP000280834">
    <property type="component" value="Unassembled WGS sequence"/>
</dbReference>
<evidence type="ECO:0000313" key="2">
    <source>
        <dbReference type="Proteomes" id="UP000280834"/>
    </source>
</evidence>
<reference evidence="3" key="1">
    <citation type="submission" date="2017-02" db="UniProtKB">
        <authorList>
            <consortium name="WormBaseParasite"/>
        </authorList>
    </citation>
    <scope>IDENTIFICATION</scope>
</reference>
<dbReference type="WBParaSite" id="BTMF_0001353601-mRNA-1">
    <property type="protein sequence ID" value="BTMF_0001353601-mRNA-1"/>
    <property type="gene ID" value="BTMF_0001353601"/>
</dbReference>